<dbReference type="InterPro" id="IPR001494">
    <property type="entry name" value="Importin-beta_N"/>
</dbReference>
<reference evidence="2" key="1">
    <citation type="submission" date="2021-02" db="EMBL/GenBank/DDBJ databases">
        <authorList>
            <person name="Dougan E. K."/>
            <person name="Rhodes N."/>
            <person name="Thang M."/>
            <person name="Chan C."/>
        </authorList>
    </citation>
    <scope>NUCLEOTIDE SEQUENCE</scope>
</reference>
<proteinExistence type="predicted"/>
<dbReference type="Proteomes" id="UP000649617">
    <property type="component" value="Unassembled WGS sequence"/>
</dbReference>
<comment type="caution">
    <text evidence="2">The sequence shown here is derived from an EMBL/GenBank/DDBJ whole genome shotgun (WGS) entry which is preliminary data.</text>
</comment>
<evidence type="ECO:0000313" key="3">
    <source>
        <dbReference type="Proteomes" id="UP000649617"/>
    </source>
</evidence>
<dbReference type="SUPFAM" id="SSF48371">
    <property type="entry name" value="ARM repeat"/>
    <property type="match status" value="1"/>
</dbReference>
<gene>
    <name evidence="2" type="primary">Xpo1</name>
    <name evidence="2" type="ORF">SPIL2461_LOCUS4421</name>
</gene>
<dbReference type="InterPro" id="IPR016024">
    <property type="entry name" value="ARM-type_fold"/>
</dbReference>
<keyword evidence="3" id="KW-1185">Reference proteome</keyword>
<dbReference type="InterPro" id="IPR011989">
    <property type="entry name" value="ARM-like"/>
</dbReference>
<organism evidence="2 3">
    <name type="scientific">Symbiodinium pilosum</name>
    <name type="common">Dinoflagellate</name>
    <dbReference type="NCBI Taxonomy" id="2952"/>
    <lineage>
        <taxon>Eukaryota</taxon>
        <taxon>Sar</taxon>
        <taxon>Alveolata</taxon>
        <taxon>Dinophyceae</taxon>
        <taxon>Suessiales</taxon>
        <taxon>Symbiodiniaceae</taxon>
        <taxon>Symbiodinium</taxon>
    </lineage>
</organism>
<dbReference type="GO" id="GO:0031267">
    <property type="term" value="F:small GTPase binding"/>
    <property type="evidence" value="ECO:0007669"/>
    <property type="project" value="InterPro"/>
</dbReference>
<sequence length="75" mass="8390">MQCHLSGDQSQRKLAHEVLTQVRTHPDSWFAVDTILATSHSSSAMLELALNVLENVISTRWMVLTDSQQLRGSLV</sequence>
<dbReference type="OrthoDB" id="27218at2759"/>
<evidence type="ECO:0000259" key="1">
    <source>
        <dbReference type="PROSITE" id="PS50166"/>
    </source>
</evidence>
<dbReference type="EMBL" id="CAJNIZ010005803">
    <property type="protein sequence ID" value="CAE7244698.1"/>
    <property type="molecule type" value="Genomic_DNA"/>
</dbReference>
<dbReference type="GO" id="GO:0006886">
    <property type="term" value="P:intracellular protein transport"/>
    <property type="evidence" value="ECO:0007669"/>
    <property type="project" value="InterPro"/>
</dbReference>
<feature type="domain" description="Importin N-terminal" evidence="1">
    <location>
        <begin position="15"/>
        <end position="75"/>
    </location>
</feature>
<protein>
    <submittedName>
        <fullName evidence="2">Xpo1 protein</fullName>
    </submittedName>
</protein>
<dbReference type="Gene3D" id="1.25.10.10">
    <property type="entry name" value="Leucine-rich Repeat Variant"/>
    <property type="match status" value="1"/>
</dbReference>
<dbReference type="PROSITE" id="PS50166">
    <property type="entry name" value="IMPORTIN_B_NT"/>
    <property type="match status" value="1"/>
</dbReference>
<accession>A0A812LEN6</accession>
<dbReference type="Pfam" id="PF03810">
    <property type="entry name" value="IBN_N"/>
    <property type="match status" value="1"/>
</dbReference>
<evidence type="ECO:0000313" key="2">
    <source>
        <dbReference type="EMBL" id="CAE7244698.1"/>
    </source>
</evidence>
<dbReference type="AlphaFoldDB" id="A0A812LEN6"/>
<name>A0A812LEN6_SYMPI</name>